<proteinExistence type="predicted"/>
<gene>
    <name evidence="1" type="ORF">HDF14_000862</name>
</gene>
<keyword evidence="2" id="KW-1185">Reference proteome</keyword>
<comment type="caution">
    <text evidence="1">The sequence shown here is derived from an EMBL/GenBank/DDBJ whole genome shotgun (WGS) entry which is preliminary data.</text>
</comment>
<dbReference type="Proteomes" id="UP000535182">
    <property type="component" value="Unassembled WGS sequence"/>
</dbReference>
<evidence type="ECO:0000313" key="1">
    <source>
        <dbReference type="EMBL" id="MBB5327257.1"/>
    </source>
</evidence>
<sequence>MKDKMLQWVANGIELGWLMVPQEQCVFIYSPGSEPEIVDGDFVVGDGPAEEFFIFLDDVWRLDVYKRFY</sequence>
<dbReference type="InterPro" id="IPR011335">
    <property type="entry name" value="Restrct_endonuc-II-like"/>
</dbReference>
<dbReference type="AlphaFoldDB" id="A0A9X0QBF3"/>
<protein>
    <recommendedName>
        <fullName evidence="3">Restriction endonuclease domain-containing protein</fullName>
    </recommendedName>
</protein>
<reference evidence="1 2" key="1">
    <citation type="submission" date="2020-08" db="EMBL/GenBank/DDBJ databases">
        <title>Genomic Encyclopedia of Type Strains, Phase IV (KMG-V): Genome sequencing to study the core and pangenomes of soil and plant-associated prokaryotes.</title>
        <authorList>
            <person name="Whitman W."/>
        </authorList>
    </citation>
    <scope>NUCLEOTIDE SEQUENCE [LARGE SCALE GENOMIC DNA]</scope>
    <source>
        <strain evidence="1 2">X5P2</strain>
    </source>
</reference>
<evidence type="ECO:0008006" key="3">
    <source>
        <dbReference type="Google" id="ProtNLM"/>
    </source>
</evidence>
<dbReference type="SUPFAM" id="SSF52980">
    <property type="entry name" value="Restriction endonuclease-like"/>
    <property type="match status" value="1"/>
</dbReference>
<organism evidence="1 2">
    <name type="scientific">Tunturiibacter gelidiferens</name>
    <dbReference type="NCBI Taxonomy" id="3069689"/>
    <lineage>
        <taxon>Bacteria</taxon>
        <taxon>Pseudomonadati</taxon>
        <taxon>Acidobacteriota</taxon>
        <taxon>Terriglobia</taxon>
        <taxon>Terriglobales</taxon>
        <taxon>Acidobacteriaceae</taxon>
        <taxon>Tunturiibacter</taxon>
    </lineage>
</organism>
<name>A0A9X0QBF3_9BACT</name>
<evidence type="ECO:0000313" key="2">
    <source>
        <dbReference type="Proteomes" id="UP000535182"/>
    </source>
</evidence>
<accession>A0A9X0QBF3</accession>
<dbReference type="Gene3D" id="3.90.1570.10">
    <property type="entry name" value="tt1808, chain A"/>
    <property type="match status" value="1"/>
</dbReference>
<dbReference type="InterPro" id="IPR012296">
    <property type="entry name" value="Nuclease_put_TT1808"/>
</dbReference>
<dbReference type="EMBL" id="JACHEB010000002">
    <property type="protein sequence ID" value="MBB5327257.1"/>
    <property type="molecule type" value="Genomic_DNA"/>
</dbReference>